<organism evidence="1">
    <name type="scientific">Tolypothrix bouteillei VB521301</name>
    <dbReference type="NCBI Taxonomy" id="1479485"/>
    <lineage>
        <taxon>Bacteria</taxon>
        <taxon>Bacillati</taxon>
        <taxon>Cyanobacteriota</taxon>
        <taxon>Cyanophyceae</taxon>
        <taxon>Nostocales</taxon>
        <taxon>Tolypothrichaceae</taxon>
        <taxon>Tolypothrix</taxon>
    </lineage>
</organism>
<evidence type="ECO:0000313" key="1">
    <source>
        <dbReference type="EMBL" id="KIE13173.1"/>
    </source>
</evidence>
<comment type="caution">
    <text evidence="1">The sequence shown here is derived from an EMBL/GenBank/DDBJ whole genome shotgun (WGS) entry which is preliminary data.</text>
</comment>
<protein>
    <submittedName>
        <fullName evidence="1">Uncharacterized protein</fullName>
    </submittedName>
</protein>
<dbReference type="EMBL" id="JHEG02000019">
    <property type="protein sequence ID" value="KIE13173.1"/>
    <property type="molecule type" value="Genomic_DNA"/>
</dbReference>
<gene>
    <name evidence="1" type="ORF">DA73_0207210</name>
</gene>
<dbReference type="STRING" id="1479485.DA73_0207210"/>
<dbReference type="AlphaFoldDB" id="A0A0C1RC13"/>
<sequence>VTGKLQKFFILNERASYGFHVEVFPDEPVDRTSLIVRDGARTLKPVEVIHISANTATSDK</sequence>
<reference evidence="1" key="1">
    <citation type="journal article" date="2015" name="Genome Announc.">
        <title>Draft Genome Sequence of Tolypothrix boutellei Strain VB521301.</title>
        <authorList>
            <person name="Chandrababunaidu M.M."/>
            <person name="Singh D."/>
            <person name="Sen D."/>
            <person name="Bhan S."/>
            <person name="Das S."/>
            <person name="Gupta A."/>
            <person name="Adhikary S.P."/>
            <person name="Tripathy S."/>
        </authorList>
    </citation>
    <scope>NUCLEOTIDE SEQUENCE</scope>
    <source>
        <strain evidence="1">VB521301</strain>
    </source>
</reference>
<accession>A0A0C1RC13</accession>
<name>A0A0C1RC13_9CYAN</name>
<proteinExistence type="predicted"/>
<feature type="non-terminal residue" evidence="1">
    <location>
        <position position="1"/>
    </location>
</feature>